<protein>
    <recommendedName>
        <fullName evidence="2">SLH domain-containing protein</fullName>
    </recommendedName>
</protein>
<sequence length="1191" mass="130545">MGKGGANGAIRSHVSKISLEMENHQLTTYAHTFQRILSAFLILILLGTLLSPLQVGAEQQGAAQTEQTDRSSEIRAKVEQAVEKTKNYYLQNPPDYSSYTSHSNYWLLSALWGTGVDLKNDIPWKENASPWNPTSYWTVGKETASSTANEDAGIAIGSIVLGKNPYKFGKRNIMQDLVAKQKDNGSFSTIWGEPWSLIALDLMEAEYDQEKHIQYILSKQNPTTGYFGDSDVTGWMLIALAPHMDRPDVKAAVDKTVQGILENRSKETGEVMGQMFGENANSVAPIINGLAAVGEDLFSEKWTMETTQLGSVNLIERFVDRYQLEDGRFTWQENRLGSWQMATEQGLLAISDAVAGKSTFMRLSDYKQQQLNKETNVSVRVEGIQETLLTDEAVQVQTFMESANAFDATKQALDKANIPFQGATSYISQIGPDKHATFGVWDGWQYIVNNEYPAVSAGDYNLEEGDDIVWFYGNVGDIYQGYDGADEVEELTLRPTISIAPKLLAGKDIEVTVTATHNVFDASYNLVKQNEVAKIQDATIYFDGATYKTDADGVARIPGEKARVGTYELKVTKDVEGSYPRLLRQAKKIIIEEDPDGGVVPSDKTVTLSVEKRTVGLGDSIAPTEVALHDGDTAFTLMKRVADQKEITVDYSGSGAGVYVQAIDGLGEFDHGPQSGWMYSVNGTFPEISAGTYMLQDGDVLRWHYTKDLGQDLQDGTPSDTKIDLQQVISGASKWIGENRDFSTYDHFIDWDVLGLARAGKPVPESYYTAVENYVKAQNGEFRKVTDYERMALAVTAIGKNPKAIAGYDFIEKIYNNPRMTMQGTNGVIFALLALDAKDSKIPEDAVWTRAKLVDWLLTQQNSDGGFPLAEKTASDVDMTAMALQALANYQDTQEVKTATTKAVEWLSQQQLAEGGFQSAGSINSESISQVIIALTSLGIDAEDTRFVKEKGTLLTAFQTFINKDGGMSHTAGGESNYMATQQGLLALAAYDRLQADKTTVYDMSDVETSQPTISFSDVPKDLFGAEEILELAGQGIISGYPDGTFKPKRQVNRGEAAILFMKALDLKVPQAPVGFKDVAKSSIYYEAAHATKEAGIFVGYGTGATFGATDKLSREQMASVIVRAFGLEATNEKVDVKDLSSVSRAHRKDVEILYQNGITSGVGQGKFDPKGSVSRAHFAVFLSRALKNNQ</sequence>
<dbReference type="Gene3D" id="2.170.130.30">
    <property type="match status" value="2"/>
</dbReference>
<dbReference type="PROSITE" id="PS51272">
    <property type="entry name" value="SLH"/>
    <property type="match status" value="3"/>
</dbReference>
<dbReference type="InterPro" id="IPR001330">
    <property type="entry name" value="Prenyltrans"/>
</dbReference>
<dbReference type="PANTHER" id="PTHR43308:SF5">
    <property type="entry name" value="S-LAYER PROTEIN _ PEPTIDOGLYCAN ENDO-BETA-N-ACETYLGLUCOSAMINIDASE"/>
    <property type="match status" value="1"/>
</dbReference>
<dbReference type="InterPro" id="IPR001119">
    <property type="entry name" value="SLH_dom"/>
</dbReference>
<evidence type="ECO:0000313" key="3">
    <source>
        <dbReference type="EMBL" id="OZS78482.1"/>
    </source>
</evidence>
<dbReference type="AlphaFoldDB" id="A0A264W4I2"/>
<dbReference type="InterPro" id="IPR051465">
    <property type="entry name" value="Cell_Envelope_Struct_Comp"/>
</dbReference>
<dbReference type="OrthoDB" id="411361at2"/>
<reference evidence="3 4" key="1">
    <citation type="submission" date="2017-07" db="EMBL/GenBank/DDBJ databases">
        <title>Tetzosporium hominis gen.nov. sp.nov.</title>
        <authorList>
            <person name="Tetz G."/>
            <person name="Tetz V."/>
        </authorList>
    </citation>
    <scope>NUCLEOTIDE SEQUENCE [LARGE SCALE GENOMIC DNA]</scope>
    <source>
        <strain evidence="3 4">VT-49</strain>
    </source>
</reference>
<organism evidence="3 4">
    <name type="scientific">Tetzosporium hominis</name>
    <dbReference type="NCBI Taxonomy" id="2020506"/>
    <lineage>
        <taxon>Bacteria</taxon>
        <taxon>Bacillati</taxon>
        <taxon>Bacillota</taxon>
        <taxon>Bacilli</taxon>
        <taxon>Bacillales</taxon>
        <taxon>Caryophanaceae</taxon>
        <taxon>Tetzosporium</taxon>
    </lineage>
</organism>
<dbReference type="Pfam" id="PF14478">
    <property type="entry name" value="DUF4430"/>
    <property type="match status" value="2"/>
</dbReference>
<evidence type="ECO:0000313" key="4">
    <source>
        <dbReference type="Proteomes" id="UP000217065"/>
    </source>
</evidence>
<evidence type="ECO:0000259" key="2">
    <source>
        <dbReference type="PROSITE" id="PS51272"/>
    </source>
</evidence>
<name>A0A264W4I2_9BACL</name>
<dbReference type="Pfam" id="PF00395">
    <property type="entry name" value="SLH"/>
    <property type="match status" value="3"/>
</dbReference>
<keyword evidence="4" id="KW-1185">Reference proteome</keyword>
<evidence type="ECO:0000256" key="1">
    <source>
        <dbReference type="ARBA" id="ARBA00022737"/>
    </source>
</evidence>
<dbReference type="InterPro" id="IPR008930">
    <property type="entry name" value="Terpenoid_cyclase/PrenylTrfase"/>
</dbReference>
<dbReference type="EMBL" id="NOKQ01000196">
    <property type="protein sequence ID" value="OZS78482.1"/>
    <property type="molecule type" value="Genomic_DNA"/>
</dbReference>
<dbReference type="PANTHER" id="PTHR43308">
    <property type="entry name" value="OUTER MEMBRANE PROTEIN ALPHA-RELATED"/>
    <property type="match status" value="1"/>
</dbReference>
<dbReference type="Gene3D" id="1.50.10.20">
    <property type="match status" value="2"/>
</dbReference>
<feature type="domain" description="SLH" evidence="2">
    <location>
        <begin position="1076"/>
        <end position="1133"/>
    </location>
</feature>
<dbReference type="Proteomes" id="UP000217065">
    <property type="component" value="Unassembled WGS sequence"/>
</dbReference>
<dbReference type="CDD" id="cd00688">
    <property type="entry name" value="ISOPREN_C2_like"/>
    <property type="match status" value="1"/>
</dbReference>
<dbReference type="SUPFAM" id="SSF48239">
    <property type="entry name" value="Terpenoid cyclases/Protein prenyltransferases"/>
    <property type="match status" value="2"/>
</dbReference>
<proteinExistence type="predicted"/>
<comment type="caution">
    <text evidence="3">The sequence shown here is derived from an EMBL/GenBank/DDBJ whole genome shotgun (WGS) entry which is preliminary data.</text>
</comment>
<feature type="domain" description="SLH" evidence="2">
    <location>
        <begin position="1134"/>
        <end position="1191"/>
    </location>
</feature>
<dbReference type="InterPro" id="IPR027954">
    <property type="entry name" value="Transcobalamin-like_C"/>
</dbReference>
<gene>
    <name evidence="3" type="ORF">CF394_06920</name>
</gene>
<keyword evidence="1" id="KW-0677">Repeat</keyword>
<accession>A0A264W4I2</accession>
<feature type="domain" description="SLH" evidence="2">
    <location>
        <begin position="1012"/>
        <end position="1075"/>
    </location>
</feature>
<dbReference type="GO" id="GO:0003824">
    <property type="term" value="F:catalytic activity"/>
    <property type="evidence" value="ECO:0007669"/>
    <property type="project" value="InterPro"/>
</dbReference>
<dbReference type="Pfam" id="PF00432">
    <property type="entry name" value="Prenyltrans"/>
    <property type="match status" value="2"/>
</dbReference>